<protein>
    <submittedName>
        <fullName evidence="2">Uncharacterized protein</fullName>
    </submittedName>
</protein>
<evidence type="ECO:0000313" key="3">
    <source>
        <dbReference type="Proteomes" id="UP001370490"/>
    </source>
</evidence>
<feature type="transmembrane region" description="Helical" evidence="1">
    <location>
        <begin position="40"/>
        <end position="65"/>
    </location>
</feature>
<dbReference type="PANTHER" id="PTHR33430:SF1">
    <property type="entry name" value="PGG DOMAIN-CONTAINING PROTEIN"/>
    <property type="match status" value="1"/>
</dbReference>
<keyword evidence="1" id="KW-1133">Transmembrane helix</keyword>
<evidence type="ECO:0000256" key="1">
    <source>
        <dbReference type="SAM" id="Phobius"/>
    </source>
</evidence>
<dbReference type="PANTHER" id="PTHR33430">
    <property type="entry name" value="MATERNAL EFFECT EMBRYO ARREST PROTEIN"/>
    <property type="match status" value="1"/>
</dbReference>
<keyword evidence="3" id="KW-1185">Reference proteome</keyword>
<dbReference type="Proteomes" id="UP001370490">
    <property type="component" value="Unassembled WGS sequence"/>
</dbReference>
<feature type="transmembrane region" description="Helical" evidence="1">
    <location>
        <begin position="86"/>
        <end position="110"/>
    </location>
</feature>
<accession>A0AAN8VSS1</accession>
<comment type="caution">
    <text evidence="2">The sequence shown here is derived from an EMBL/GenBank/DDBJ whole genome shotgun (WGS) entry which is preliminary data.</text>
</comment>
<keyword evidence="1" id="KW-0472">Membrane</keyword>
<proteinExistence type="predicted"/>
<name>A0AAN8VSS1_9MAGN</name>
<gene>
    <name evidence="2" type="ORF">RJ641_029964</name>
</gene>
<reference evidence="2 3" key="1">
    <citation type="submission" date="2023-12" db="EMBL/GenBank/DDBJ databases">
        <title>A high-quality genome assembly for Dillenia turbinata (Dilleniales).</title>
        <authorList>
            <person name="Chanderbali A."/>
        </authorList>
    </citation>
    <scope>NUCLEOTIDE SEQUENCE [LARGE SCALE GENOMIC DNA]</scope>
    <source>
        <strain evidence="2">LSX21</strain>
        <tissue evidence="2">Leaf</tissue>
    </source>
</reference>
<sequence length="236" mass="26366">MEISILRIQFFVGLSLAVTKPTSPESRDECNADEDMAKRVVIYEVISFSFFLFSSLIAKILEVFLNCHTRKELRNPIKKVVRIGMLILSVIASVTGILFLVFSMVYVIQFRLGKLSCGSDTALFTAISMISIVSTALIIFSIVVPNFFSNQAKKFGSEEECQANANMAQRLVVCEVISFSFFLFSSLVASLNCHNIEELKHQINKVLMVAMLLLSVCASIVHILFLVLFMVDVVQV</sequence>
<dbReference type="EMBL" id="JBAMMX010000005">
    <property type="protein sequence ID" value="KAK6940433.1"/>
    <property type="molecule type" value="Genomic_DNA"/>
</dbReference>
<feature type="transmembrane region" description="Helical" evidence="1">
    <location>
        <begin position="122"/>
        <end position="148"/>
    </location>
</feature>
<evidence type="ECO:0000313" key="2">
    <source>
        <dbReference type="EMBL" id="KAK6940433.1"/>
    </source>
</evidence>
<feature type="transmembrane region" description="Helical" evidence="1">
    <location>
        <begin position="168"/>
        <end position="189"/>
    </location>
</feature>
<keyword evidence="1" id="KW-0812">Transmembrane</keyword>
<dbReference type="AlphaFoldDB" id="A0AAN8VSS1"/>
<organism evidence="2 3">
    <name type="scientific">Dillenia turbinata</name>
    <dbReference type="NCBI Taxonomy" id="194707"/>
    <lineage>
        <taxon>Eukaryota</taxon>
        <taxon>Viridiplantae</taxon>
        <taxon>Streptophyta</taxon>
        <taxon>Embryophyta</taxon>
        <taxon>Tracheophyta</taxon>
        <taxon>Spermatophyta</taxon>
        <taxon>Magnoliopsida</taxon>
        <taxon>eudicotyledons</taxon>
        <taxon>Gunneridae</taxon>
        <taxon>Pentapetalae</taxon>
        <taxon>Dilleniales</taxon>
        <taxon>Dilleniaceae</taxon>
        <taxon>Dillenia</taxon>
    </lineage>
</organism>
<feature type="transmembrane region" description="Helical" evidence="1">
    <location>
        <begin position="209"/>
        <end position="231"/>
    </location>
</feature>